<dbReference type="Proteomes" id="UP000321532">
    <property type="component" value="Unassembled WGS sequence"/>
</dbReference>
<reference evidence="2 3" key="1">
    <citation type="submission" date="2019-07" db="EMBL/GenBank/DDBJ databases">
        <title>Whole genome shotgun sequence of Adhaeribacter aerolatus NBRC 106133.</title>
        <authorList>
            <person name="Hosoyama A."/>
            <person name="Uohara A."/>
            <person name="Ohji S."/>
            <person name="Ichikawa N."/>
        </authorList>
    </citation>
    <scope>NUCLEOTIDE SEQUENCE [LARGE SCALE GENOMIC DNA]</scope>
    <source>
        <strain evidence="2 3">NBRC 106133</strain>
    </source>
</reference>
<comment type="caution">
    <text evidence="2">The sequence shown here is derived from an EMBL/GenBank/DDBJ whole genome shotgun (WGS) entry which is preliminary data.</text>
</comment>
<evidence type="ECO:0000313" key="2">
    <source>
        <dbReference type="EMBL" id="GEO05766.1"/>
    </source>
</evidence>
<dbReference type="SUPFAM" id="SSF159888">
    <property type="entry name" value="YdhG-like"/>
    <property type="match status" value="1"/>
</dbReference>
<keyword evidence="3" id="KW-1185">Reference proteome</keyword>
<evidence type="ECO:0000313" key="3">
    <source>
        <dbReference type="Proteomes" id="UP000321532"/>
    </source>
</evidence>
<dbReference type="EMBL" id="BJYS01000027">
    <property type="protein sequence ID" value="GEO05766.1"/>
    <property type="molecule type" value="Genomic_DNA"/>
</dbReference>
<evidence type="ECO:0000259" key="1">
    <source>
        <dbReference type="Pfam" id="PF08818"/>
    </source>
</evidence>
<sequence>MNAKVDLFLSKANKWQAEMTLLREIMFECNLREDFKWMHPCYTYQNNNIILIHGFKNYCALLFFKGVLLEDKAGILIKQTENVQDRRQIRFTNLDEISNSKSTIKEYILEAIQVEKSDLKVEFKKTADYNLPEELQKRFDADKNLRNAFAALTPGRQKGYLLFFSAAKQSKTRESRVDKYTPKIMAGKGLDE</sequence>
<dbReference type="OrthoDB" id="9800461at2"/>
<dbReference type="InterPro" id="IPR016786">
    <property type="entry name" value="YdeI_bac"/>
</dbReference>
<accession>A0A512B1E3</accession>
<dbReference type="Pfam" id="PF08818">
    <property type="entry name" value="DUF1801"/>
    <property type="match status" value="1"/>
</dbReference>
<feature type="domain" description="YdhG-like" evidence="1">
    <location>
        <begin position="15"/>
        <end position="112"/>
    </location>
</feature>
<dbReference type="RefSeq" id="WP_146900473.1">
    <property type="nucleotide sequence ID" value="NZ_BJYS01000027.1"/>
</dbReference>
<dbReference type="AlphaFoldDB" id="A0A512B1E3"/>
<name>A0A512B1E3_9BACT</name>
<dbReference type="InterPro" id="IPR014922">
    <property type="entry name" value="YdhG-like"/>
</dbReference>
<gene>
    <name evidence="2" type="primary">ydeI</name>
    <name evidence="2" type="ORF">AAE02nite_34300</name>
</gene>
<organism evidence="2 3">
    <name type="scientific">Adhaeribacter aerolatus</name>
    <dbReference type="NCBI Taxonomy" id="670289"/>
    <lineage>
        <taxon>Bacteria</taxon>
        <taxon>Pseudomonadati</taxon>
        <taxon>Bacteroidota</taxon>
        <taxon>Cytophagia</taxon>
        <taxon>Cytophagales</taxon>
        <taxon>Hymenobacteraceae</taxon>
        <taxon>Adhaeribacter</taxon>
    </lineage>
</organism>
<dbReference type="Gene3D" id="3.90.1150.200">
    <property type="match status" value="1"/>
</dbReference>
<protein>
    <recommendedName>
        <fullName evidence="1">YdhG-like domain-containing protein</fullName>
    </recommendedName>
</protein>
<dbReference type="Pfam" id="PF13376">
    <property type="entry name" value="OmdA"/>
    <property type="match status" value="1"/>
</dbReference>
<dbReference type="PIRSF" id="PIRSF021308">
    <property type="entry name" value="UCP021308"/>
    <property type="match status" value="1"/>
</dbReference>
<proteinExistence type="predicted"/>